<dbReference type="Proteomes" id="UP000078287">
    <property type="component" value="Unassembled WGS sequence"/>
</dbReference>
<evidence type="ECO:0000256" key="2">
    <source>
        <dbReference type="ARBA" id="ARBA00005019"/>
    </source>
</evidence>
<comment type="similarity">
    <text evidence="3 11">Belongs to the NadD family.</text>
</comment>
<keyword evidence="9 11" id="KW-0520">NAD</keyword>
<keyword evidence="7 11" id="KW-0547">Nucleotide-binding</keyword>
<name>A0A178MG62_9CHLR</name>
<dbReference type="GO" id="GO:0009435">
    <property type="term" value="P:NAD+ biosynthetic process"/>
    <property type="evidence" value="ECO:0007669"/>
    <property type="project" value="UniProtKB-UniRule"/>
</dbReference>
<dbReference type="PANTHER" id="PTHR39321:SF3">
    <property type="entry name" value="PHOSPHOPANTETHEINE ADENYLYLTRANSFERASE"/>
    <property type="match status" value="1"/>
</dbReference>
<keyword evidence="6 11" id="KW-0548">Nucleotidyltransferase</keyword>
<comment type="function">
    <text evidence="1 11">Catalyzes the reversible adenylation of nicotinate mononucleotide (NaMN) to nicotinic acid adenine dinucleotide (NaAD).</text>
</comment>
<keyword evidence="14" id="KW-1185">Reference proteome</keyword>
<dbReference type="InterPro" id="IPR005248">
    <property type="entry name" value="NadD/NMNAT"/>
</dbReference>
<dbReference type="GO" id="GO:0005524">
    <property type="term" value="F:ATP binding"/>
    <property type="evidence" value="ECO:0007669"/>
    <property type="project" value="UniProtKB-KW"/>
</dbReference>
<dbReference type="PANTHER" id="PTHR39321">
    <property type="entry name" value="NICOTINATE-NUCLEOTIDE ADENYLYLTRANSFERASE-RELATED"/>
    <property type="match status" value="1"/>
</dbReference>
<evidence type="ECO:0000256" key="5">
    <source>
        <dbReference type="ARBA" id="ARBA00022679"/>
    </source>
</evidence>
<keyword evidence="4 11" id="KW-0662">Pyridine nucleotide biosynthesis</keyword>
<sequence>MTTVRRLGIYGGTFDPIHFGHLAIVEEARWFCRLDQVLIVPAAAQPLKEGHLAAAHHRLEMVRLACAGNDALIPSSLELDRPPPSYTVDTLRVCRERYGPEVELFLIIGADAAADLPRWREPDQIAHLARLVVVERPGYPFDPASLVAAVPAVRDRMIVLTGPQLAISSTDLRQRLATGRPVRYQLPDAVLAYVNHHRLYQVEE</sequence>
<dbReference type="STRING" id="1707952.A6A03_10660"/>
<comment type="pathway">
    <text evidence="2 11">Cofactor biosynthesis; NAD(+) biosynthesis; deamido-NAD(+) from nicotinate D-ribonucleotide: step 1/1.</text>
</comment>
<evidence type="ECO:0000256" key="4">
    <source>
        <dbReference type="ARBA" id="ARBA00022642"/>
    </source>
</evidence>
<dbReference type="EC" id="2.7.7.18" evidence="11"/>
<dbReference type="GO" id="GO:0004515">
    <property type="term" value="F:nicotinate-nucleotide adenylyltransferase activity"/>
    <property type="evidence" value="ECO:0007669"/>
    <property type="project" value="UniProtKB-UniRule"/>
</dbReference>
<dbReference type="InterPro" id="IPR004821">
    <property type="entry name" value="Cyt_trans-like"/>
</dbReference>
<evidence type="ECO:0000256" key="10">
    <source>
        <dbReference type="ARBA" id="ARBA00048721"/>
    </source>
</evidence>
<dbReference type="CDD" id="cd02165">
    <property type="entry name" value="NMNAT"/>
    <property type="match status" value="1"/>
</dbReference>
<dbReference type="FunFam" id="3.40.50.620:FF:000039">
    <property type="entry name" value="Probable nicotinate-nucleotide adenylyltransferase"/>
    <property type="match status" value="1"/>
</dbReference>
<evidence type="ECO:0000256" key="9">
    <source>
        <dbReference type="ARBA" id="ARBA00023027"/>
    </source>
</evidence>
<dbReference type="Gene3D" id="3.40.50.620">
    <property type="entry name" value="HUPs"/>
    <property type="match status" value="1"/>
</dbReference>
<evidence type="ECO:0000313" key="14">
    <source>
        <dbReference type="Proteomes" id="UP000078287"/>
    </source>
</evidence>
<gene>
    <name evidence="11" type="primary">nadD</name>
    <name evidence="13" type="ORF">A6A03_10660</name>
</gene>
<proteinExistence type="inferred from homology"/>
<dbReference type="EMBL" id="LWQS01000039">
    <property type="protein sequence ID" value="OAN47078.1"/>
    <property type="molecule type" value="Genomic_DNA"/>
</dbReference>
<dbReference type="NCBIfam" id="NF000840">
    <property type="entry name" value="PRK00071.1-3"/>
    <property type="match status" value="1"/>
</dbReference>
<dbReference type="UniPathway" id="UPA00253">
    <property type="reaction ID" value="UER00332"/>
</dbReference>
<evidence type="ECO:0000256" key="1">
    <source>
        <dbReference type="ARBA" id="ARBA00002324"/>
    </source>
</evidence>
<evidence type="ECO:0000256" key="3">
    <source>
        <dbReference type="ARBA" id="ARBA00009014"/>
    </source>
</evidence>
<reference evidence="13 14" key="1">
    <citation type="submission" date="2016-04" db="EMBL/GenBank/DDBJ databases">
        <title>Chloroflexus islandicus sp. nov., a thermophilic filamentous anoxygenic phototrophic bacterium from geyser Strokkur (Iceland).</title>
        <authorList>
            <person name="Gaisin V.A."/>
            <person name="Kalashnikov A.M."/>
            <person name="Sukhacheva M.V."/>
            <person name="Grouzdev D.S."/>
            <person name="Ivanov T.M."/>
            <person name="Kuznetsov B."/>
            <person name="Gorlenko V.M."/>
        </authorList>
    </citation>
    <scope>NUCLEOTIDE SEQUENCE [LARGE SCALE GENOMIC DNA]</scope>
    <source>
        <strain evidence="14">isl-2</strain>
    </source>
</reference>
<evidence type="ECO:0000256" key="6">
    <source>
        <dbReference type="ARBA" id="ARBA00022695"/>
    </source>
</evidence>
<dbReference type="Pfam" id="PF01467">
    <property type="entry name" value="CTP_transf_like"/>
    <property type="match status" value="1"/>
</dbReference>
<accession>A0A178MG62</accession>
<keyword evidence="8 11" id="KW-0067">ATP-binding</keyword>
<protein>
    <recommendedName>
        <fullName evidence="11">Probable nicotinate-nucleotide adenylyltransferase</fullName>
        <ecNumber evidence="11">2.7.7.18</ecNumber>
    </recommendedName>
    <alternativeName>
        <fullName evidence="11">Deamido-NAD(+) diphosphorylase</fullName>
    </alternativeName>
    <alternativeName>
        <fullName evidence="11">Deamido-NAD(+) pyrophosphorylase</fullName>
    </alternativeName>
    <alternativeName>
        <fullName evidence="11">Nicotinate mononucleotide adenylyltransferase</fullName>
        <shortName evidence="11">NaMN adenylyltransferase</shortName>
    </alternativeName>
</protein>
<dbReference type="HAMAP" id="MF_00244">
    <property type="entry name" value="NaMN_adenylyltr"/>
    <property type="match status" value="1"/>
</dbReference>
<evidence type="ECO:0000256" key="7">
    <source>
        <dbReference type="ARBA" id="ARBA00022741"/>
    </source>
</evidence>
<dbReference type="SUPFAM" id="SSF52374">
    <property type="entry name" value="Nucleotidylyl transferase"/>
    <property type="match status" value="1"/>
</dbReference>
<dbReference type="NCBIfam" id="TIGR00482">
    <property type="entry name" value="nicotinate (nicotinamide) nucleotide adenylyltransferase"/>
    <property type="match status" value="1"/>
</dbReference>
<comment type="catalytic activity">
    <reaction evidence="10 11">
        <text>nicotinate beta-D-ribonucleotide + ATP + H(+) = deamido-NAD(+) + diphosphate</text>
        <dbReference type="Rhea" id="RHEA:22860"/>
        <dbReference type="ChEBI" id="CHEBI:15378"/>
        <dbReference type="ChEBI" id="CHEBI:30616"/>
        <dbReference type="ChEBI" id="CHEBI:33019"/>
        <dbReference type="ChEBI" id="CHEBI:57502"/>
        <dbReference type="ChEBI" id="CHEBI:58437"/>
        <dbReference type="EC" id="2.7.7.18"/>
    </reaction>
</comment>
<evidence type="ECO:0000256" key="11">
    <source>
        <dbReference type="HAMAP-Rule" id="MF_00244"/>
    </source>
</evidence>
<dbReference type="InterPro" id="IPR014729">
    <property type="entry name" value="Rossmann-like_a/b/a_fold"/>
</dbReference>
<dbReference type="OrthoDB" id="5295945at2"/>
<dbReference type="NCBIfam" id="TIGR00125">
    <property type="entry name" value="cyt_tran_rel"/>
    <property type="match status" value="1"/>
</dbReference>
<evidence type="ECO:0000259" key="12">
    <source>
        <dbReference type="Pfam" id="PF01467"/>
    </source>
</evidence>
<comment type="caution">
    <text evidence="13">The sequence shown here is derived from an EMBL/GenBank/DDBJ whole genome shotgun (WGS) entry which is preliminary data.</text>
</comment>
<evidence type="ECO:0000256" key="8">
    <source>
        <dbReference type="ARBA" id="ARBA00022840"/>
    </source>
</evidence>
<evidence type="ECO:0000313" key="13">
    <source>
        <dbReference type="EMBL" id="OAN47078.1"/>
    </source>
</evidence>
<dbReference type="RefSeq" id="WP_066784728.1">
    <property type="nucleotide sequence ID" value="NZ_LWQS01000039.1"/>
</dbReference>
<organism evidence="13 14">
    <name type="scientific">Chloroflexus islandicus</name>
    <dbReference type="NCBI Taxonomy" id="1707952"/>
    <lineage>
        <taxon>Bacteria</taxon>
        <taxon>Bacillati</taxon>
        <taxon>Chloroflexota</taxon>
        <taxon>Chloroflexia</taxon>
        <taxon>Chloroflexales</taxon>
        <taxon>Chloroflexineae</taxon>
        <taxon>Chloroflexaceae</taxon>
        <taxon>Chloroflexus</taxon>
    </lineage>
</organism>
<feature type="domain" description="Cytidyltransferase-like" evidence="12">
    <location>
        <begin position="9"/>
        <end position="175"/>
    </location>
</feature>
<dbReference type="AlphaFoldDB" id="A0A178MG62"/>
<keyword evidence="5 11" id="KW-0808">Transferase</keyword>